<dbReference type="Gene3D" id="1.10.600.10">
    <property type="entry name" value="Farnesyl Diphosphate Synthase"/>
    <property type="match status" value="1"/>
</dbReference>
<reference evidence="7" key="1">
    <citation type="submission" date="2019-10" db="EMBL/GenBank/DDBJ databases">
        <title>Sequence and analysis of LINALOOL SYNTHASE (LIS) gene of Lavandula x intermedia.</title>
        <authorList>
            <person name="Guvercin D."/>
            <person name="Onder S."/>
            <person name="Karakurt Y."/>
        </authorList>
    </citation>
    <scope>NUCLEOTIDE SEQUENCE</scope>
    <source>
        <tissue evidence="7">Glandular trichome secretory cells</tissue>
    </source>
</reference>
<dbReference type="Pfam" id="PF03936">
    <property type="entry name" value="Terpene_synth_C"/>
    <property type="match status" value="1"/>
</dbReference>
<evidence type="ECO:0000256" key="2">
    <source>
        <dbReference type="ARBA" id="ARBA00001946"/>
    </source>
</evidence>
<dbReference type="GO" id="GO:0016102">
    <property type="term" value="P:diterpenoid biosynthetic process"/>
    <property type="evidence" value="ECO:0007669"/>
    <property type="project" value="InterPro"/>
</dbReference>
<dbReference type="SUPFAM" id="SSF48576">
    <property type="entry name" value="Terpenoid synthases"/>
    <property type="match status" value="1"/>
</dbReference>
<gene>
    <name evidence="7" type="primary">LIS</name>
</gene>
<protein>
    <submittedName>
        <fullName evidence="7">Linalool synthase protein</fullName>
    </submittedName>
</protein>
<dbReference type="SFLD" id="SFLDS00005">
    <property type="entry name" value="Isoprenoid_Synthase_Type_I"/>
    <property type="match status" value="1"/>
</dbReference>
<dbReference type="InterPro" id="IPR044814">
    <property type="entry name" value="Terpene_cyclase_plant_C1"/>
</dbReference>
<dbReference type="InterPro" id="IPR005630">
    <property type="entry name" value="Terpene_synthase_metal-bd"/>
</dbReference>
<evidence type="ECO:0000259" key="5">
    <source>
        <dbReference type="Pfam" id="PF01397"/>
    </source>
</evidence>
<dbReference type="GO" id="GO:0010597">
    <property type="term" value="P:green leaf volatile biosynthetic process"/>
    <property type="evidence" value="ECO:0007669"/>
    <property type="project" value="UniProtKB-ARBA"/>
</dbReference>
<evidence type="ECO:0000313" key="7">
    <source>
        <dbReference type="EMBL" id="QGW08898.1"/>
    </source>
</evidence>
<sequence length="571" mass="65841">MSVGINTHAAAVRRSFRCSQPHVDETRRSANYCSSVWDLNYIQSLGSQHRERKCLTWLEELTEQVKELKETEMEAVQQLEVIDDSQNPGLSYYSQDKINHILNLIYSDHKYSYDSEAEGVDLYFTALGFRLFRQHGFEVSQEVFDRFRNENGTYFKHDDTKELLQLYEASFLVREGEETLEQAREFATKSLQRKLDEDGDGIDANIESWIRYSLEIPLHWRPQRLEARWFLDAHARRPDMNPVICELARLNFNIVQATQHEELKALSRWCSSLGLAEKLPCVRDRLVESYFWAIPLSEPHQYGYHRKVATKIITLITSLDDVYDIYGTSDELQLFTNLSERCDNASIGRLPEYLQLFYFAIDNFVSEVAYDILKEKGFTSIVYVQRSWVDLLEGYLKEAKWYNSGYMPSLEEYFDNACMTIGASPVLSQAYSTLGSSMEKPIIESMCEYDNILRVSGMLVRLPDDLGTSWFEMERGDVLESVQLYMKEPNATEEEAVEHVRLLNREAWKKMNTAEAAGDSPLVSDVVAVAASLGRAAQFMYFDGDGNQSSLQQWIVSMLFEPYAGVGSVRI</sequence>
<dbReference type="InterPro" id="IPR008930">
    <property type="entry name" value="Terpenoid_cyclase/PrenylTrfase"/>
</dbReference>
<feature type="domain" description="Terpene synthase N-terminal" evidence="5">
    <location>
        <begin position="37"/>
        <end position="213"/>
    </location>
</feature>
<dbReference type="InterPro" id="IPR008949">
    <property type="entry name" value="Isoprenoid_synthase_dom_sf"/>
</dbReference>
<dbReference type="FunFam" id="1.10.600.10:FF:000007">
    <property type="entry name" value="Isoprene synthase, chloroplastic"/>
    <property type="match status" value="1"/>
</dbReference>
<name>A0A650G269_LAVIN</name>
<dbReference type="SUPFAM" id="SSF48239">
    <property type="entry name" value="Terpenoid cyclases/Protein prenyltransferases"/>
    <property type="match status" value="1"/>
</dbReference>
<dbReference type="InterPro" id="IPR034741">
    <property type="entry name" value="Terpene_cyclase-like_1_C"/>
</dbReference>
<dbReference type="GO" id="GO:0050550">
    <property type="term" value="F:pinene synthase activity"/>
    <property type="evidence" value="ECO:0007669"/>
    <property type="project" value="UniProtKB-ARBA"/>
</dbReference>
<dbReference type="GO" id="GO:0000287">
    <property type="term" value="F:magnesium ion binding"/>
    <property type="evidence" value="ECO:0007669"/>
    <property type="project" value="InterPro"/>
</dbReference>
<keyword evidence="4" id="KW-0460">Magnesium</keyword>
<comment type="cofactor">
    <cofactor evidence="1">
        <name>Mn(2+)</name>
        <dbReference type="ChEBI" id="CHEBI:29035"/>
    </cofactor>
</comment>
<dbReference type="InterPro" id="IPR036965">
    <property type="entry name" value="Terpene_synth_N_sf"/>
</dbReference>
<evidence type="ECO:0000256" key="1">
    <source>
        <dbReference type="ARBA" id="ARBA00001936"/>
    </source>
</evidence>
<dbReference type="EMBL" id="MN635786">
    <property type="protein sequence ID" value="QGW08898.1"/>
    <property type="molecule type" value="mRNA"/>
</dbReference>
<evidence type="ECO:0000256" key="3">
    <source>
        <dbReference type="ARBA" id="ARBA00022723"/>
    </source>
</evidence>
<dbReference type="CDD" id="cd00684">
    <property type="entry name" value="Terpene_cyclase_plant_C1"/>
    <property type="match status" value="1"/>
</dbReference>
<accession>A0A650G269</accession>
<dbReference type="AlphaFoldDB" id="A0A650G269"/>
<keyword evidence="3" id="KW-0479">Metal-binding</keyword>
<evidence type="ECO:0000259" key="6">
    <source>
        <dbReference type="Pfam" id="PF03936"/>
    </source>
</evidence>
<dbReference type="InterPro" id="IPR050148">
    <property type="entry name" value="Terpene_synthase-like"/>
</dbReference>
<dbReference type="Pfam" id="PF01397">
    <property type="entry name" value="Terpene_synth"/>
    <property type="match status" value="1"/>
</dbReference>
<dbReference type="PANTHER" id="PTHR31225">
    <property type="entry name" value="OS04G0344100 PROTEIN-RELATED"/>
    <property type="match status" value="1"/>
</dbReference>
<dbReference type="GO" id="GO:0016099">
    <property type="term" value="P:monoterpenoid biosynthetic process"/>
    <property type="evidence" value="ECO:0007669"/>
    <property type="project" value="UniProtKB-ARBA"/>
</dbReference>
<dbReference type="Gene3D" id="1.50.10.130">
    <property type="entry name" value="Terpene synthase, N-terminal domain"/>
    <property type="match status" value="1"/>
</dbReference>
<proteinExistence type="evidence at transcript level"/>
<comment type="cofactor">
    <cofactor evidence="2">
        <name>Mg(2+)</name>
        <dbReference type="ChEBI" id="CHEBI:18420"/>
    </cofactor>
</comment>
<organism evidence="7">
    <name type="scientific">Lavandula x intermedia</name>
    <name type="common">Lavandin</name>
    <name type="synonym">Lavandula angustifolia x Lavandula latifolia</name>
    <dbReference type="NCBI Taxonomy" id="1196215"/>
    <lineage>
        <taxon>Eukaryota</taxon>
        <taxon>Viridiplantae</taxon>
        <taxon>Streptophyta</taxon>
        <taxon>Embryophyta</taxon>
        <taxon>Tracheophyta</taxon>
        <taxon>Spermatophyta</taxon>
        <taxon>Magnoliopsida</taxon>
        <taxon>eudicotyledons</taxon>
        <taxon>Gunneridae</taxon>
        <taxon>Pentapetalae</taxon>
        <taxon>asterids</taxon>
        <taxon>lamiids</taxon>
        <taxon>Lamiales</taxon>
        <taxon>Lamiaceae</taxon>
        <taxon>Nepetoideae</taxon>
        <taxon>Ocimeae</taxon>
        <taxon>Lavandulinae</taxon>
        <taxon>Lavandula</taxon>
    </lineage>
</organism>
<dbReference type="SFLD" id="SFLDG01019">
    <property type="entry name" value="Terpene_Cyclase_Like_1_C_Termi"/>
    <property type="match status" value="1"/>
</dbReference>
<dbReference type="InterPro" id="IPR001906">
    <property type="entry name" value="Terpene_synth_N"/>
</dbReference>
<dbReference type="PANTHER" id="PTHR31225:SF9">
    <property type="entry name" value="TERPENE SYNTHASE 10"/>
    <property type="match status" value="1"/>
</dbReference>
<evidence type="ECO:0000256" key="4">
    <source>
        <dbReference type="ARBA" id="ARBA00022842"/>
    </source>
</evidence>
<dbReference type="GO" id="GO:0046248">
    <property type="term" value="P:alpha-pinene biosynthetic process"/>
    <property type="evidence" value="ECO:0007669"/>
    <property type="project" value="UniProtKB-ARBA"/>
</dbReference>
<feature type="domain" description="Terpene synthase metal-binding" evidence="6">
    <location>
        <begin position="272"/>
        <end position="510"/>
    </location>
</feature>